<evidence type="ECO:0000313" key="1">
    <source>
        <dbReference type="EMBL" id="TNC46830.1"/>
    </source>
</evidence>
<dbReference type="OrthoDB" id="4829960at2"/>
<dbReference type="AlphaFoldDB" id="A0A5C4MPK4"/>
<dbReference type="RefSeq" id="WP_139105829.1">
    <property type="nucleotide sequence ID" value="NZ_VDFR01000048.1"/>
</dbReference>
<dbReference type="PIRSF" id="PIRSF021525">
    <property type="entry name" value="UCP021525"/>
    <property type="match status" value="1"/>
</dbReference>
<comment type="caution">
    <text evidence="1">The sequence shown here is derived from an EMBL/GenBank/DDBJ whole genome shotgun (WGS) entry which is preliminary data.</text>
</comment>
<protein>
    <submittedName>
        <fullName evidence="1">Uncharacterized protein</fullName>
    </submittedName>
</protein>
<dbReference type="InterPro" id="IPR014513">
    <property type="entry name" value="UCP021525"/>
</dbReference>
<dbReference type="EMBL" id="VDFR01000051">
    <property type="protein sequence ID" value="TNC46830.1"/>
    <property type="molecule type" value="Genomic_DNA"/>
</dbReference>
<organism evidence="1 3">
    <name type="scientific">Mumia zhuanghuii</name>
    <dbReference type="NCBI Taxonomy" id="2585211"/>
    <lineage>
        <taxon>Bacteria</taxon>
        <taxon>Bacillati</taxon>
        <taxon>Actinomycetota</taxon>
        <taxon>Actinomycetes</taxon>
        <taxon>Propionibacteriales</taxon>
        <taxon>Nocardioidaceae</taxon>
        <taxon>Mumia</taxon>
    </lineage>
</organism>
<accession>A0A5C4MPK4</accession>
<reference evidence="1 3" key="1">
    <citation type="submission" date="2019-05" db="EMBL/GenBank/DDBJ databases">
        <title>Mumia sp. nov., isolated from the intestinal contents of plateau pika (Ochotona curzoniae) in the Qinghai-Tibet plateau of China.</title>
        <authorList>
            <person name="Tian Z."/>
        </authorList>
    </citation>
    <scope>NUCLEOTIDE SEQUENCE [LARGE SCALE GENOMIC DNA]</scope>
    <source>
        <strain evidence="3">527</strain>
        <strain evidence="1">Z527</strain>
    </source>
</reference>
<dbReference type="Proteomes" id="UP000306740">
    <property type="component" value="Unassembled WGS sequence"/>
</dbReference>
<sequence length="266" mass="28341">MTFWDLSATVEFDYLDRVLAPLSDQAHQRQIPLMVVGAAARDLLINGVAGAGPLRATDDVDVAVAVRSWEDLDALIAPFEGQPPVPHRFSIGGMSVDIVPFGAVESPDRAIVWPNASRMTVLGFSEALSHADVVRLRSGREVTVPSLAAQAVLKLIAWNDRHDIDSRDAEDLRTIFWAGSQGPFLEELYGAQTALLQSYDWDPAVAGAAALGHQAHAILDPYGRRVVASIIAASVEGDGLLLGHMRGDVAEAGALARAFGSPFADA</sequence>
<evidence type="ECO:0000313" key="3">
    <source>
        <dbReference type="Proteomes" id="UP000306740"/>
    </source>
</evidence>
<proteinExistence type="predicted"/>
<name>A0A5C4MPK4_9ACTN</name>
<dbReference type="EMBL" id="VDFR01000048">
    <property type="protein sequence ID" value="TNC47122.1"/>
    <property type="molecule type" value="Genomic_DNA"/>
</dbReference>
<evidence type="ECO:0000313" key="2">
    <source>
        <dbReference type="EMBL" id="TNC47122.1"/>
    </source>
</evidence>
<gene>
    <name evidence="2" type="ORF">FHE65_10915</name>
    <name evidence="1" type="ORF">FHE65_11670</name>
</gene>